<dbReference type="Pfam" id="PF00890">
    <property type="entry name" value="FAD_binding_2"/>
    <property type="match status" value="1"/>
</dbReference>
<gene>
    <name evidence="6" type="ORF">AAA083_06685</name>
</gene>
<organism evidence="6 7">
    <name type="scientific">Raoultibacter massiliensis</name>
    <dbReference type="NCBI Taxonomy" id="1852371"/>
    <lineage>
        <taxon>Bacteria</taxon>
        <taxon>Bacillati</taxon>
        <taxon>Actinomycetota</taxon>
        <taxon>Coriobacteriia</taxon>
        <taxon>Eggerthellales</taxon>
        <taxon>Eggerthellaceae</taxon>
        <taxon>Raoultibacter</taxon>
    </lineage>
</organism>
<dbReference type="PANTHER" id="PTHR43400">
    <property type="entry name" value="FUMARATE REDUCTASE"/>
    <property type="match status" value="1"/>
</dbReference>
<evidence type="ECO:0000256" key="4">
    <source>
        <dbReference type="ARBA" id="ARBA00023002"/>
    </source>
</evidence>
<keyword evidence="2" id="KW-0285">Flavoprotein</keyword>
<proteinExistence type="predicted"/>
<dbReference type="SUPFAM" id="SSF56425">
    <property type="entry name" value="Succinate dehydrogenase/fumarate reductase flavoprotein, catalytic domain"/>
    <property type="match status" value="1"/>
</dbReference>
<dbReference type="PROSITE" id="PS51318">
    <property type="entry name" value="TAT"/>
    <property type="match status" value="1"/>
</dbReference>
<dbReference type="SUPFAM" id="SSF51905">
    <property type="entry name" value="FAD/NAD(P)-binding domain"/>
    <property type="match status" value="1"/>
</dbReference>
<evidence type="ECO:0000256" key="1">
    <source>
        <dbReference type="ARBA" id="ARBA00001974"/>
    </source>
</evidence>
<dbReference type="InterPro" id="IPR036188">
    <property type="entry name" value="FAD/NAD-bd_sf"/>
</dbReference>
<dbReference type="Gene3D" id="3.50.50.60">
    <property type="entry name" value="FAD/NAD(P)-binding domain"/>
    <property type="match status" value="1"/>
</dbReference>
<dbReference type="PROSITE" id="PS51257">
    <property type="entry name" value="PROKAR_LIPOPROTEIN"/>
    <property type="match status" value="1"/>
</dbReference>
<dbReference type="PANTHER" id="PTHR43400:SF7">
    <property type="entry name" value="FAD-DEPENDENT OXIDOREDUCTASE 2 FAD BINDING DOMAIN-CONTAINING PROTEIN"/>
    <property type="match status" value="1"/>
</dbReference>
<keyword evidence="3" id="KW-0274">FAD</keyword>
<keyword evidence="4" id="KW-0560">Oxidoreductase</keyword>
<evidence type="ECO:0000256" key="2">
    <source>
        <dbReference type="ARBA" id="ARBA00022630"/>
    </source>
</evidence>
<reference evidence="6 7" key="1">
    <citation type="submission" date="2024-04" db="EMBL/GenBank/DDBJ databases">
        <title>Human intestinal bacterial collection.</title>
        <authorList>
            <person name="Pauvert C."/>
            <person name="Hitch T.C.A."/>
            <person name="Clavel T."/>
        </authorList>
    </citation>
    <scope>NUCLEOTIDE SEQUENCE [LARGE SCALE GENOMIC DNA]</scope>
    <source>
        <strain evidence="6 7">CLA-KB-H42</strain>
    </source>
</reference>
<keyword evidence="7" id="KW-1185">Reference proteome</keyword>
<dbReference type="Proteomes" id="UP001487305">
    <property type="component" value="Unassembled WGS sequence"/>
</dbReference>
<dbReference type="Gene3D" id="3.90.700.10">
    <property type="entry name" value="Succinate dehydrogenase/fumarate reductase flavoprotein, catalytic domain"/>
    <property type="match status" value="1"/>
</dbReference>
<accession>A0ABV1JD19</accession>
<protein>
    <submittedName>
        <fullName evidence="6">FAD-binding protein</fullName>
    </submittedName>
</protein>
<dbReference type="InterPro" id="IPR027477">
    <property type="entry name" value="Succ_DH/fumarate_Rdtase_cat_sf"/>
</dbReference>
<dbReference type="InterPro" id="IPR003953">
    <property type="entry name" value="FAD-dep_OxRdtase_2_FAD-bd"/>
</dbReference>
<dbReference type="RefSeq" id="WP_349227339.1">
    <property type="nucleotide sequence ID" value="NZ_JBBNOP010000004.1"/>
</dbReference>
<evidence type="ECO:0000259" key="5">
    <source>
        <dbReference type="Pfam" id="PF00890"/>
    </source>
</evidence>
<comment type="caution">
    <text evidence="6">The sequence shown here is derived from an EMBL/GenBank/DDBJ whole genome shotgun (WGS) entry which is preliminary data.</text>
</comment>
<comment type="cofactor">
    <cofactor evidence="1">
        <name>FAD</name>
        <dbReference type="ChEBI" id="CHEBI:57692"/>
    </cofactor>
</comment>
<name>A0ABV1JD19_9ACTN</name>
<dbReference type="InterPro" id="IPR006311">
    <property type="entry name" value="TAT_signal"/>
</dbReference>
<evidence type="ECO:0000313" key="6">
    <source>
        <dbReference type="EMBL" id="MEQ3362658.1"/>
    </source>
</evidence>
<sequence>MTKTDLTRRGFLTGALLAGGTVAASGIVGCAPQGKSASTADGNNAEAAQAWDAKPEAITDIAETRDYDMVVVGAGIGGITHAARAAQLGLKVAVLEKHRVSRYGGVFHGAINSKYQLENGVAEKDPIKEMRTQFELFECNPEARLLSLWANKSGEAFDWLMPIMEENDVAAIIPLPEVPEWYNTEGEIPYPFIPGSILLNAEPFLESRTESEQPVILALTKVAQDNGADVLYSTPAKQLVQNEAGDVTGVIAQTEDGSFVQFNAAKGVVMCTGDFGGDPVMCEEFLPPPIIAKGMKSNNIYTSMMSSEEQPEKPIDTGDGHRMCVWAGGTMEQAPSITMGWPSNAAQALFPFLMVNSSGKRYINETAPFFHLAYYANFQPGAETKGAHCWQVLDKNFKEQADRMQIVFQDGLVTMVDPIYQPIADEVCSIKADTLDELASAIDVDAEVLKAEVDRYNELCELGTDLDYGKAAQFMKPVKEGPFYAIKHEQCFATTLGGICCDEHLRVLNEETGLPIKGLFAGGNTVGRKFGAVYECSLPGICNAMTITHAYLTAEFIAQQ</sequence>
<evidence type="ECO:0000256" key="3">
    <source>
        <dbReference type="ARBA" id="ARBA00022827"/>
    </source>
</evidence>
<evidence type="ECO:0000313" key="7">
    <source>
        <dbReference type="Proteomes" id="UP001487305"/>
    </source>
</evidence>
<dbReference type="InterPro" id="IPR050315">
    <property type="entry name" value="FAD-oxidoreductase_2"/>
</dbReference>
<feature type="domain" description="FAD-dependent oxidoreductase 2 FAD-binding" evidence="5">
    <location>
        <begin position="68"/>
        <end position="535"/>
    </location>
</feature>
<dbReference type="EMBL" id="JBBNOP010000004">
    <property type="protein sequence ID" value="MEQ3362658.1"/>
    <property type="molecule type" value="Genomic_DNA"/>
</dbReference>